<dbReference type="Gene3D" id="6.20.330.10">
    <property type="match status" value="1"/>
</dbReference>
<name>A0A429XHE5_9RICK</name>
<dbReference type="PANTHER" id="PTHR42987">
    <property type="entry name" value="PEPTIDASE S49"/>
    <property type="match status" value="1"/>
</dbReference>
<evidence type="ECO:0000256" key="10">
    <source>
        <dbReference type="SAM" id="Phobius"/>
    </source>
</evidence>
<dbReference type="PANTHER" id="PTHR42987:SF4">
    <property type="entry name" value="PROTEASE SOHB-RELATED"/>
    <property type="match status" value="1"/>
</dbReference>
<keyword evidence="6" id="KW-0378">Hydrolase</keyword>
<feature type="transmembrane region" description="Helical" evidence="10">
    <location>
        <begin position="6"/>
        <end position="30"/>
    </location>
</feature>
<evidence type="ECO:0000256" key="8">
    <source>
        <dbReference type="ARBA" id="ARBA00022989"/>
    </source>
</evidence>
<feature type="domain" description="Peptidase S49" evidence="11">
    <location>
        <begin position="151"/>
        <end position="294"/>
    </location>
</feature>
<evidence type="ECO:0000313" key="13">
    <source>
        <dbReference type="EMBL" id="RST65091.1"/>
    </source>
</evidence>
<evidence type="ECO:0000256" key="1">
    <source>
        <dbReference type="ARBA" id="ARBA00004236"/>
    </source>
</evidence>
<dbReference type="CDD" id="cd07023">
    <property type="entry name" value="S49_Sppa_N_C"/>
    <property type="match status" value="1"/>
</dbReference>
<sequence length="332" mass="37804">MFLSEYLMFLFKTLTIVGSIIFIIIVYFYIKARIRKSKDYGLLIVKDLSRHYYELKLQMLKTISSKHKIKDTVKEFKKVLKGKKQKENEQNIYVIKFKGNIKATAVESLKEEITAILSIAHKRDKVVIILESPGGTVSGYGLAASELNRIKNKGIKLIVIVDKVAASGGYMMASIASQIIAAPFAIIGSVGVASQIPNFNQLLKDKGIEYEQITSGKYKRTVTMFGKNTDEGRQKLQLELEEIHSQFKSLIKKQRPNIDIEKISIGEYWLAEKAKELKLVDDLMTSDEYLMDLNESGNNIYQIEYKKELSLMNKLSVACNNIKSIFQTKYDI</sequence>
<dbReference type="AlphaFoldDB" id="A0A429XHE5"/>
<dbReference type="GO" id="GO:0005886">
    <property type="term" value="C:plasma membrane"/>
    <property type="evidence" value="ECO:0007669"/>
    <property type="project" value="UniProtKB-SubCell"/>
</dbReference>
<dbReference type="InterPro" id="IPR013703">
    <property type="entry name" value="Peptidase_S49_N_proteobac"/>
</dbReference>
<evidence type="ECO:0000259" key="11">
    <source>
        <dbReference type="Pfam" id="PF01343"/>
    </source>
</evidence>
<dbReference type="Proteomes" id="UP000279470">
    <property type="component" value="Unassembled WGS sequence"/>
</dbReference>
<dbReference type="GO" id="GO:0004252">
    <property type="term" value="F:serine-type endopeptidase activity"/>
    <property type="evidence" value="ECO:0007669"/>
    <property type="project" value="InterPro"/>
</dbReference>
<dbReference type="InterPro" id="IPR029045">
    <property type="entry name" value="ClpP/crotonase-like_dom_sf"/>
</dbReference>
<keyword evidence="14" id="KW-1185">Reference proteome</keyword>
<comment type="caution">
    <text evidence="13">The sequence shown here is derived from an EMBL/GenBank/DDBJ whole genome shotgun (WGS) entry which is preliminary data.</text>
</comment>
<dbReference type="EMBL" id="RXFM01000057">
    <property type="protein sequence ID" value="RST65091.1"/>
    <property type="molecule type" value="Genomic_DNA"/>
</dbReference>
<dbReference type="Pfam" id="PF08496">
    <property type="entry name" value="Peptidase_S49_N"/>
    <property type="match status" value="1"/>
</dbReference>
<evidence type="ECO:0000256" key="7">
    <source>
        <dbReference type="ARBA" id="ARBA00022825"/>
    </source>
</evidence>
<evidence type="ECO:0000313" key="14">
    <source>
        <dbReference type="Proteomes" id="UP000279470"/>
    </source>
</evidence>
<dbReference type="NCBIfam" id="NF008745">
    <property type="entry name" value="PRK11778.1"/>
    <property type="match status" value="1"/>
</dbReference>
<dbReference type="InterPro" id="IPR002142">
    <property type="entry name" value="Peptidase_S49"/>
</dbReference>
<evidence type="ECO:0000259" key="12">
    <source>
        <dbReference type="Pfam" id="PF08496"/>
    </source>
</evidence>
<dbReference type="SUPFAM" id="SSF52096">
    <property type="entry name" value="ClpP/crotonase"/>
    <property type="match status" value="1"/>
</dbReference>
<keyword evidence="9 10" id="KW-0472">Membrane</keyword>
<dbReference type="Gene3D" id="3.90.226.10">
    <property type="entry name" value="2-enoyl-CoA Hydratase, Chain A, domain 1"/>
    <property type="match status" value="1"/>
</dbReference>
<dbReference type="Pfam" id="PF01343">
    <property type="entry name" value="Peptidase_S49"/>
    <property type="match status" value="1"/>
</dbReference>
<comment type="subcellular location">
    <subcellularLocation>
        <location evidence="1">Cell membrane</location>
    </subcellularLocation>
</comment>
<dbReference type="RefSeq" id="WP_126044926.1">
    <property type="nucleotide sequence ID" value="NZ_RXFM01000057.1"/>
</dbReference>
<organism evidence="13 14">
    <name type="scientific">Candidatus Aquarickettsia rohweri</name>
    <dbReference type="NCBI Taxonomy" id="2602574"/>
    <lineage>
        <taxon>Bacteria</taxon>
        <taxon>Pseudomonadati</taxon>
        <taxon>Pseudomonadota</taxon>
        <taxon>Alphaproteobacteria</taxon>
        <taxon>Rickettsiales</taxon>
        <taxon>Candidatus Midichloriaceae</taxon>
        <taxon>Candidatus Aquarickettsia</taxon>
    </lineage>
</organism>
<evidence type="ECO:0000256" key="4">
    <source>
        <dbReference type="ARBA" id="ARBA00022670"/>
    </source>
</evidence>
<keyword evidence="3" id="KW-1003">Cell membrane</keyword>
<evidence type="ECO:0000256" key="5">
    <source>
        <dbReference type="ARBA" id="ARBA00022692"/>
    </source>
</evidence>
<proteinExistence type="inferred from homology"/>
<gene>
    <name evidence="13" type="primary">sohB</name>
    <name evidence="13" type="ORF">EIC27_04475</name>
</gene>
<evidence type="ECO:0000256" key="9">
    <source>
        <dbReference type="ARBA" id="ARBA00023136"/>
    </source>
</evidence>
<accession>A0A429XHE5</accession>
<keyword evidence="8 10" id="KW-1133">Transmembrane helix</keyword>
<feature type="domain" description="Peptidase S49 N-terminal proteobacteria" evidence="12">
    <location>
        <begin position="2"/>
        <end position="147"/>
    </location>
</feature>
<protein>
    <submittedName>
        <fullName evidence="13">Protease SohB</fullName>
    </submittedName>
</protein>
<dbReference type="OrthoDB" id="9764363at2"/>
<reference evidence="14" key="1">
    <citation type="submission" date="2018-11" db="EMBL/GenBank/DDBJ databases">
        <title>Phylogenetic, genomic, and biogeographic characterization of a novel and ubiquitous marine invertebrate-associated Rickettsiales parasite, Candidatus Marinoinvertebrata rohwerii, gen. nov., sp. nov.</title>
        <authorList>
            <person name="Klinges J.G."/>
            <person name="Rosales S.M."/>
            <person name="Mcminds R."/>
            <person name="Shaver E.C."/>
            <person name="Shantz A."/>
            <person name="Peters E.C."/>
            <person name="Burkepile D.E."/>
            <person name="Silliman B.R."/>
            <person name="Vega Thurber R.L."/>
        </authorList>
    </citation>
    <scope>NUCLEOTIDE SEQUENCE [LARGE SCALE GENOMIC DNA]</scope>
    <source>
        <strain evidence="14">a_cerv_44</strain>
    </source>
</reference>
<keyword evidence="7" id="KW-0720">Serine protease</keyword>
<keyword evidence="5 10" id="KW-0812">Transmembrane</keyword>
<evidence type="ECO:0000256" key="2">
    <source>
        <dbReference type="ARBA" id="ARBA00008683"/>
    </source>
</evidence>
<evidence type="ECO:0000256" key="3">
    <source>
        <dbReference type="ARBA" id="ARBA00022475"/>
    </source>
</evidence>
<evidence type="ECO:0000256" key="6">
    <source>
        <dbReference type="ARBA" id="ARBA00022801"/>
    </source>
</evidence>
<dbReference type="GO" id="GO:0006508">
    <property type="term" value="P:proteolysis"/>
    <property type="evidence" value="ECO:0007669"/>
    <property type="project" value="UniProtKB-KW"/>
</dbReference>
<keyword evidence="4 13" id="KW-0645">Protease</keyword>
<dbReference type="InterPro" id="IPR047272">
    <property type="entry name" value="S49_SppA_C"/>
</dbReference>
<comment type="similarity">
    <text evidence="2">Belongs to the peptidase S49 family.</text>
</comment>